<dbReference type="InterPro" id="IPR050744">
    <property type="entry name" value="AI-2_Isomerase_LsrG"/>
</dbReference>
<dbReference type="InterPro" id="IPR007138">
    <property type="entry name" value="ABM_dom"/>
</dbReference>
<feature type="domain" description="ABM" evidence="1">
    <location>
        <begin position="6"/>
        <end position="95"/>
    </location>
</feature>
<comment type="caution">
    <text evidence="2">The sequence shown here is derived from an EMBL/GenBank/DDBJ whole genome shotgun (WGS) entry which is preliminary data.</text>
</comment>
<sequence length="101" mass="11410">MSTPAFVVIAEFQVKPGKLGAFLEAARDDAKHSVADEPGCRQFDVVCLEGTDGTVVFYEVYDSRAAFDAHLETPHLERFRQAFPPLIVEKRRVRFAERQNP</sequence>
<evidence type="ECO:0000259" key="1">
    <source>
        <dbReference type="PROSITE" id="PS51725"/>
    </source>
</evidence>
<dbReference type="GO" id="GO:0004497">
    <property type="term" value="F:monooxygenase activity"/>
    <property type="evidence" value="ECO:0007669"/>
    <property type="project" value="UniProtKB-KW"/>
</dbReference>
<dbReference type="InterPro" id="IPR011008">
    <property type="entry name" value="Dimeric_a/b-barrel"/>
</dbReference>
<dbReference type="PANTHER" id="PTHR33336:SF1">
    <property type="entry name" value="(4S)-4-HYDROXY-5-PHOSPHONOOXYPENTANE-2,3-DIONE ISOMERASE"/>
    <property type="match status" value="1"/>
</dbReference>
<gene>
    <name evidence="2" type="ORF">QO002_001197</name>
</gene>
<organism evidence="2 3">
    <name type="scientific">Pararhizobium capsulatum DSM 1112</name>
    <dbReference type="NCBI Taxonomy" id="1121113"/>
    <lineage>
        <taxon>Bacteria</taxon>
        <taxon>Pseudomonadati</taxon>
        <taxon>Pseudomonadota</taxon>
        <taxon>Alphaproteobacteria</taxon>
        <taxon>Hyphomicrobiales</taxon>
        <taxon>Rhizobiaceae</taxon>
        <taxon>Rhizobium/Agrobacterium group</taxon>
        <taxon>Pararhizobium</taxon>
    </lineage>
</organism>
<dbReference type="SUPFAM" id="SSF54909">
    <property type="entry name" value="Dimeric alpha+beta barrel"/>
    <property type="match status" value="1"/>
</dbReference>
<dbReference type="PANTHER" id="PTHR33336">
    <property type="entry name" value="QUINOL MONOOXYGENASE YGIN-RELATED"/>
    <property type="match status" value="1"/>
</dbReference>
<keyword evidence="2" id="KW-0503">Monooxygenase</keyword>
<name>A0ABU0BMW4_9HYPH</name>
<dbReference type="Gene3D" id="3.30.70.100">
    <property type="match status" value="1"/>
</dbReference>
<keyword evidence="3" id="KW-1185">Reference proteome</keyword>
<dbReference type="Proteomes" id="UP001230207">
    <property type="component" value="Unassembled WGS sequence"/>
</dbReference>
<dbReference type="RefSeq" id="WP_307227616.1">
    <property type="nucleotide sequence ID" value="NZ_JAUSVF010000001.1"/>
</dbReference>
<proteinExistence type="predicted"/>
<evidence type="ECO:0000313" key="2">
    <source>
        <dbReference type="EMBL" id="MDQ0319059.1"/>
    </source>
</evidence>
<dbReference type="Pfam" id="PF03992">
    <property type="entry name" value="ABM"/>
    <property type="match status" value="1"/>
</dbReference>
<dbReference type="PROSITE" id="PS51725">
    <property type="entry name" value="ABM"/>
    <property type="match status" value="1"/>
</dbReference>
<keyword evidence="2" id="KW-0560">Oxidoreductase</keyword>
<evidence type="ECO:0000313" key="3">
    <source>
        <dbReference type="Proteomes" id="UP001230207"/>
    </source>
</evidence>
<dbReference type="EMBL" id="JAUSVF010000001">
    <property type="protein sequence ID" value="MDQ0319059.1"/>
    <property type="molecule type" value="Genomic_DNA"/>
</dbReference>
<accession>A0ABU0BMW4</accession>
<reference evidence="2 3" key="1">
    <citation type="submission" date="2023-07" db="EMBL/GenBank/DDBJ databases">
        <title>Genomic Encyclopedia of Type Strains, Phase IV (KMG-IV): sequencing the most valuable type-strain genomes for metagenomic binning, comparative biology and taxonomic classification.</title>
        <authorList>
            <person name="Goeker M."/>
        </authorList>
    </citation>
    <scope>NUCLEOTIDE SEQUENCE [LARGE SCALE GENOMIC DNA]</scope>
    <source>
        <strain evidence="2 3">DSM 1112</strain>
    </source>
</reference>
<protein>
    <submittedName>
        <fullName evidence="2">Quinol monooxygenase YgiN</fullName>
    </submittedName>
</protein>